<evidence type="ECO:0000313" key="5">
    <source>
        <dbReference type="EMBL" id="MED6172535.1"/>
    </source>
</evidence>
<dbReference type="Proteomes" id="UP001341840">
    <property type="component" value="Unassembled WGS sequence"/>
</dbReference>
<comment type="caution">
    <text evidence="5">The sequence shown here is derived from an EMBL/GenBank/DDBJ whole genome shotgun (WGS) entry which is preliminary data.</text>
</comment>
<keyword evidence="6" id="KW-1185">Reference proteome</keyword>
<dbReference type="InterPro" id="IPR002885">
    <property type="entry name" value="PPR_rpt"/>
</dbReference>
<dbReference type="InterPro" id="IPR019734">
    <property type="entry name" value="TPR_rpt"/>
</dbReference>
<dbReference type="NCBIfam" id="TIGR00756">
    <property type="entry name" value="PPR"/>
    <property type="match status" value="1"/>
</dbReference>
<feature type="repeat" description="PPR" evidence="4">
    <location>
        <begin position="384"/>
        <end position="418"/>
    </location>
</feature>
<dbReference type="PROSITE" id="PS51375">
    <property type="entry name" value="PPR"/>
    <property type="match status" value="1"/>
</dbReference>
<sequence length="527" mass="61809">MNMLVKKWNLLSTSCWLVKRNVLHYSQAPRDSLFHRIMRPTQPDIPMNTIINQWLQDGGHVQPSGFRYFIRRLTVLGRFNHALQVSEWLSNERKHKLKSEDIGIHLTLISKVHGLDPAEKYFNSISDSVKDFMVYIALFNCYAQHNSVEKAEAIIQKLKEYYRVKKMYLVTHEVLLKLYARVSDYEKLYSLMREMIDKGLYHTVLRNIQVESYVTIKDIDWLESLLLRMESDPKAGIDWITYILAAKSYIQAGQHEKAFEMLRRSEHKIEAERRNSAESYIQADQHKKAFEEPFETLRRNAEHERETERRSSAYESLLTMYGSIGKRDDVYRIWDMWKRLDTPYCPNDTSYIYMVTALAELNDIDGADRIFEERDPGTMAGSNIRILLNVMVTAYCKNGLVEKAEAFVKRLSKSGNQVRASIWDHLAYGYYRINDMDNAIRTLNKAILARQRDSTWTWKPCRFTLAKCIDYLKDKGDSKGASKILRLCLKRGYFSTVAHDKLSSYVHEKFPEAKAINLMEDYYPPKT</sequence>
<dbReference type="EMBL" id="JASCZI010151390">
    <property type="protein sequence ID" value="MED6172535.1"/>
    <property type="molecule type" value="Genomic_DNA"/>
</dbReference>
<keyword evidence="3" id="KW-0802">TPR repeat</keyword>
<comment type="similarity">
    <text evidence="1">Belongs to the PPR family. P subfamily.</text>
</comment>
<dbReference type="Pfam" id="PF01535">
    <property type="entry name" value="PPR"/>
    <property type="match status" value="3"/>
</dbReference>
<evidence type="ECO:0000256" key="3">
    <source>
        <dbReference type="PROSITE-ProRule" id="PRU00339"/>
    </source>
</evidence>
<dbReference type="InterPro" id="IPR011990">
    <property type="entry name" value="TPR-like_helical_dom_sf"/>
</dbReference>
<dbReference type="PROSITE" id="PS50005">
    <property type="entry name" value="TPR"/>
    <property type="match status" value="1"/>
</dbReference>
<dbReference type="PANTHER" id="PTHR45717:SF10">
    <property type="entry name" value="OS10G0501000 PROTEIN"/>
    <property type="match status" value="1"/>
</dbReference>
<evidence type="ECO:0000256" key="4">
    <source>
        <dbReference type="PROSITE-ProRule" id="PRU00708"/>
    </source>
</evidence>
<dbReference type="Gene3D" id="1.25.40.10">
    <property type="entry name" value="Tetratricopeptide repeat domain"/>
    <property type="match status" value="2"/>
</dbReference>
<evidence type="ECO:0000313" key="6">
    <source>
        <dbReference type="Proteomes" id="UP001341840"/>
    </source>
</evidence>
<protein>
    <submittedName>
        <fullName evidence="5">Uncharacterized protein</fullName>
    </submittedName>
</protein>
<evidence type="ECO:0000256" key="1">
    <source>
        <dbReference type="ARBA" id="ARBA00007626"/>
    </source>
</evidence>
<evidence type="ECO:0000256" key="2">
    <source>
        <dbReference type="ARBA" id="ARBA00022737"/>
    </source>
</evidence>
<proteinExistence type="inferred from homology"/>
<name>A0ABU6VJE1_9FABA</name>
<gene>
    <name evidence="5" type="ORF">PIB30_050951</name>
</gene>
<accession>A0ABU6VJE1</accession>
<reference evidence="5 6" key="1">
    <citation type="journal article" date="2023" name="Plants (Basel)">
        <title>Bridging the Gap: Combining Genomics and Transcriptomics Approaches to Understand Stylosanthes scabra, an Orphan Legume from the Brazilian Caatinga.</title>
        <authorList>
            <person name="Ferreira-Neto J.R.C."/>
            <person name="da Silva M.D."/>
            <person name="Binneck E."/>
            <person name="de Melo N.F."/>
            <person name="da Silva R.H."/>
            <person name="de Melo A.L.T.M."/>
            <person name="Pandolfi V."/>
            <person name="Bustamante F.O."/>
            <person name="Brasileiro-Vidal A.C."/>
            <person name="Benko-Iseppon A.M."/>
        </authorList>
    </citation>
    <scope>NUCLEOTIDE SEQUENCE [LARGE SCALE GENOMIC DNA]</scope>
    <source>
        <tissue evidence="5">Leaves</tissue>
    </source>
</reference>
<feature type="repeat" description="TPR" evidence="3">
    <location>
        <begin position="420"/>
        <end position="453"/>
    </location>
</feature>
<organism evidence="5 6">
    <name type="scientific">Stylosanthes scabra</name>
    <dbReference type="NCBI Taxonomy" id="79078"/>
    <lineage>
        <taxon>Eukaryota</taxon>
        <taxon>Viridiplantae</taxon>
        <taxon>Streptophyta</taxon>
        <taxon>Embryophyta</taxon>
        <taxon>Tracheophyta</taxon>
        <taxon>Spermatophyta</taxon>
        <taxon>Magnoliopsida</taxon>
        <taxon>eudicotyledons</taxon>
        <taxon>Gunneridae</taxon>
        <taxon>Pentapetalae</taxon>
        <taxon>rosids</taxon>
        <taxon>fabids</taxon>
        <taxon>Fabales</taxon>
        <taxon>Fabaceae</taxon>
        <taxon>Papilionoideae</taxon>
        <taxon>50 kb inversion clade</taxon>
        <taxon>dalbergioids sensu lato</taxon>
        <taxon>Dalbergieae</taxon>
        <taxon>Pterocarpus clade</taxon>
        <taxon>Stylosanthes</taxon>
    </lineage>
</organism>
<keyword evidence="2" id="KW-0677">Repeat</keyword>
<dbReference type="PANTHER" id="PTHR45717">
    <property type="entry name" value="OS12G0527900 PROTEIN"/>
    <property type="match status" value="1"/>
</dbReference>
<dbReference type="SUPFAM" id="SSF48452">
    <property type="entry name" value="TPR-like"/>
    <property type="match status" value="1"/>
</dbReference>